<keyword evidence="2" id="KW-1185">Reference proteome</keyword>
<gene>
    <name evidence="1" type="ORF">B0H64DRAFT_369116</name>
</gene>
<sequence length="520" mass="56855">MAVIQDLPVELFARICSFLCFHCQAPRFFPNADMEELLADKASLARLCRVSKSVCGIAQPFVFHYYATGNLPWYYHCGPEDPTFMYSDARWPCANDFLPSFLRSIIRRPDLAGCVRALQLVTPKPFPEQCLPWDGGLEADCESAITKASTDLGVVAFNGFHPGYKDWVRNMPGFEDWVTIDDIHHTLVQLAILLCPQVRTLLLMGDFSPSSGSLLLSSGRALPALETIGLISNDGGGHYNLITPLIALAPNLQTIHAIDAHNETINAPVVAGRAFGPPPFRDGPFTTLRKAVIQNLGADDLSAFLRSAPALHELSYTESHETDDEPGPEYYRDLVAGLARTHPTLRRLSLRFPVALTILPRRHSFLPPAIGSLSGFVRLEELSVSQGAIYSRHYGGPPLVPLAGGLVEFLPPSLVALSILEVCRDFEADLRCLARDALGGLPRLRSVRIVSFYTDEPCNAHLVVFSGEEKTNELQSVFAAAGISLAFAWADEDDGVGDVPGLPTAERSGTDGCWKLGLRY</sequence>
<evidence type="ECO:0000313" key="2">
    <source>
        <dbReference type="Proteomes" id="UP001278766"/>
    </source>
</evidence>
<comment type="caution">
    <text evidence="1">The sequence shown here is derived from an EMBL/GenBank/DDBJ whole genome shotgun (WGS) entry which is preliminary data.</text>
</comment>
<dbReference type="RefSeq" id="XP_062663295.1">
    <property type="nucleotide sequence ID" value="XM_062802001.1"/>
</dbReference>
<protein>
    <submittedName>
        <fullName evidence="1">Uncharacterized protein</fullName>
    </submittedName>
</protein>
<dbReference type="AlphaFoldDB" id="A0AAE0HQ97"/>
<accession>A0AAE0HQ97</accession>
<dbReference type="GeneID" id="87838949"/>
<organism evidence="1 2">
    <name type="scientific">Chaetomium fimeti</name>
    <dbReference type="NCBI Taxonomy" id="1854472"/>
    <lineage>
        <taxon>Eukaryota</taxon>
        <taxon>Fungi</taxon>
        <taxon>Dikarya</taxon>
        <taxon>Ascomycota</taxon>
        <taxon>Pezizomycotina</taxon>
        <taxon>Sordariomycetes</taxon>
        <taxon>Sordariomycetidae</taxon>
        <taxon>Sordariales</taxon>
        <taxon>Chaetomiaceae</taxon>
        <taxon>Chaetomium</taxon>
    </lineage>
</organism>
<proteinExistence type="predicted"/>
<evidence type="ECO:0000313" key="1">
    <source>
        <dbReference type="EMBL" id="KAK3299781.1"/>
    </source>
</evidence>
<name>A0AAE0HQ97_9PEZI</name>
<dbReference type="Proteomes" id="UP001278766">
    <property type="component" value="Unassembled WGS sequence"/>
</dbReference>
<dbReference type="EMBL" id="JAUEPN010000001">
    <property type="protein sequence ID" value="KAK3299781.1"/>
    <property type="molecule type" value="Genomic_DNA"/>
</dbReference>
<reference evidence="1" key="2">
    <citation type="submission" date="2023-06" db="EMBL/GenBank/DDBJ databases">
        <authorList>
            <consortium name="Lawrence Berkeley National Laboratory"/>
            <person name="Haridas S."/>
            <person name="Hensen N."/>
            <person name="Bonometti L."/>
            <person name="Westerberg I."/>
            <person name="Brannstrom I.O."/>
            <person name="Guillou S."/>
            <person name="Cros-Aarteil S."/>
            <person name="Calhoun S."/>
            <person name="Kuo A."/>
            <person name="Mondo S."/>
            <person name="Pangilinan J."/>
            <person name="Riley R."/>
            <person name="Labutti K."/>
            <person name="Andreopoulos B."/>
            <person name="Lipzen A."/>
            <person name="Chen C."/>
            <person name="Yanf M."/>
            <person name="Daum C."/>
            <person name="Ng V."/>
            <person name="Clum A."/>
            <person name="Steindorff A."/>
            <person name="Ohm R."/>
            <person name="Martin F."/>
            <person name="Silar P."/>
            <person name="Natvig D."/>
            <person name="Lalanne C."/>
            <person name="Gautier V."/>
            <person name="Ament-Velasquez S.L."/>
            <person name="Kruys A."/>
            <person name="Hutchinson M.I."/>
            <person name="Powell A.J."/>
            <person name="Barry K."/>
            <person name="Miller A.N."/>
            <person name="Grigoriev I.V."/>
            <person name="Debuchy R."/>
            <person name="Gladieux P."/>
            <person name="Thoren M.H."/>
            <person name="Johannesson H."/>
        </authorList>
    </citation>
    <scope>NUCLEOTIDE SEQUENCE</scope>
    <source>
        <strain evidence="1">CBS 168.71</strain>
    </source>
</reference>
<reference evidence="1" key="1">
    <citation type="journal article" date="2023" name="Mol. Phylogenet. Evol.">
        <title>Genome-scale phylogeny and comparative genomics of the fungal order Sordariales.</title>
        <authorList>
            <person name="Hensen N."/>
            <person name="Bonometti L."/>
            <person name="Westerberg I."/>
            <person name="Brannstrom I.O."/>
            <person name="Guillou S."/>
            <person name="Cros-Aarteil S."/>
            <person name="Calhoun S."/>
            <person name="Haridas S."/>
            <person name="Kuo A."/>
            <person name="Mondo S."/>
            <person name="Pangilinan J."/>
            <person name="Riley R."/>
            <person name="LaButti K."/>
            <person name="Andreopoulos B."/>
            <person name="Lipzen A."/>
            <person name="Chen C."/>
            <person name="Yan M."/>
            <person name="Daum C."/>
            <person name="Ng V."/>
            <person name="Clum A."/>
            <person name="Steindorff A."/>
            <person name="Ohm R.A."/>
            <person name="Martin F."/>
            <person name="Silar P."/>
            <person name="Natvig D.O."/>
            <person name="Lalanne C."/>
            <person name="Gautier V."/>
            <person name="Ament-Velasquez S.L."/>
            <person name="Kruys A."/>
            <person name="Hutchinson M.I."/>
            <person name="Powell A.J."/>
            <person name="Barry K."/>
            <person name="Miller A.N."/>
            <person name="Grigoriev I.V."/>
            <person name="Debuchy R."/>
            <person name="Gladieux P."/>
            <person name="Hiltunen Thoren M."/>
            <person name="Johannesson H."/>
        </authorList>
    </citation>
    <scope>NUCLEOTIDE SEQUENCE</scope>
    <source>
        <strain evidence="1">CBS 168.71</strain>
    </source>
</reference>